<evidence type="ECO:0000313" key="2">
    <source>
        <dbReference type="Proteomes" id="UP000189981"/>
    </source>
</evidence>
<organism evidence="1 2">
    <name type="scientific">Daejeonella lutea</name>
    <dbReference type="NCBI Taxonomy" id="572036"/>
    <lineage>
        <taxon>Bacteria</taxon>
        <taxon>Pseudomonadati</taxon>
        <taxon>Bacteroidota</taxon>
        <taxon>Sphingobacteriia</taxon>
        <taxon>Sphingobacteriales</taxon>
        <taxon>Sphingobacteriaceae</taxon>
        <taxon>Daejeonella</taxon>
    </lineage>
</organism>
<protein>
    <submittedName>
        <fullName evidence="1">Methyltransferase domain-containing protein</fullName>
    </submittedName>
</protein>
<keyword evidence="1" id="KW-0808">Transferase</keyword>
<accession>A0A1T5D557</accession>
<dbReference type="Gene3D" id="3.40.50.150">
    <property type="entry name" value="Vaccinia Virus protein VP39"/>
    <property type="match status" value="1"/>
</dbReference>
<name>A0A1T5D557_9SPHI</name>
<dbReference type="Proteomes" id="UP000189981">
    <property type="component" value="Unassembled WGS sequence"/>
</dbReference>
<gene>
    <name evidence="1" type="ORF">SAMN05661099_2157</name>
</gene>
<dbReference type="InterPro" id="IPR029063">
    <property type="entry name" value="SAM-dependent_MTases_sf"/>
</dbReference>
<sequence>MNKEELVSSGLKTAYDDFYKGKDDEWRMLSAKYKARNIVQVCGSGQFKKILEVGAGDGSILKYLDEWQFAPELYALEISESGVEQIVQRKLNTIKSVQVFDGYQIPFADNEFDLVILSHVLEHVEYERMLLREIRRVSKNAVIEVPIDYRYDVDKRMKHFLAYGHINMYTPSSLRFLVQTEGFEILSDKITIIEPEVTKFNTFVNQKKSRNFFSTLRIDLEFWVKVFLIKLGGRKRHEKFASAYTILLHKTKESEILT</sequence>
<keyword evidence="2" id="KW-1185">Reference proteome</keyword>
<proteinExistence type="predicted"/>
<dbReference type="AlphaFoldDB" id="A0A1T5D557"/>
<dbReference type="SUPFAM" id="SSF53335">
    <property type="entry name" value="S-adenosyl-L-methionine-dependent methyltransferases"/>
    <property type="match status" value="1"/>
</dbReference>
<dbReference type="Pfam" id="PF13489">
    <property type="entry name" value="Methyltransf_23"/>
    <property type="match status" value="1"/>
</dbReference>
<dbReference type="STRING" id="572036.SAMN05661099_2157"/>
<dbReference type="PANTHER" id="PTHR43861">
    <property type="entry name" value="TRANS-ACONITATE 2-METHYLTRANSFERASE-RELATED"/>
    <property type="match status" value="1"/>
</dbReference>
<dbReference type="EMBL" id="FUYR01000002">
    <property type="protein sequence ID" value="SKB66756.1"/>
    <property type="molecule type" value="Genomic_DNA"/>
</dbReference>
<evidence type="ECO:0000313" key="1">
    <source>
        <dbReference type="EMBL" id="SKB66756.1"/>
    </source>
</evidence>
<dbReference type="GO" id="GO:0032259">
    <property type="term" value="P:methylation"/>
    <property type="evidence" value="ECO:0007669"/>
    <property type="project" value="UniProtKB-KW"/>
</dbReference>
<reference evidence="2" key="1">
    <citation type="submission" date="2017-02" db="EMBL/GenBank/DDBJ databases">
        <authorList>
            <person name="Varghese N."/>
            <person name="Submissions S."/>
        </authorList>
    </citation>
    <scope>NUCLEOTIDE SEQUENCE [LARGE SCALE GENOMIC DNA]</scope>
    <source>
        <strain evidence="2">DSM 22385</strain>
    </source>
</reference>
<keyword evidence="1" id="KW-0489">Methyltransferase</keyword>
<dbReference type="CDD" id="cd02440">
    <property type="entry name" value="AdoMet_MTases"/>
    <property type="match status" value="1"/>
</dbReference>
<dbReference type="GO" id="GO:0008168">
    <property type="term" value="F:methyltransferase activity"/>
    <property type="evidence" value="ECO:0007669"/>
    <property type="project" value="UniProtKB-KW"/>
</dbReference>
<dbReference type="RefSeq" id="WP_245803508.1">
    <property type="nucleotide sequence ID" value="NZ_FUYR01000002.1"/>
</dbReference>